<accession>A0A6A8PZ59</accession>
<evidence type="ECO:0000313" key="3">
    <source>
        <dbReference type="EMBL" id="MTH75814.1"/>
    </source>
</evidence>
<reference evidence="3" key="1">
    <citation type="submission" date="2019-11" db="EMBL/GenBank/DDBJ databases">
        <title>Draft genome sequence of Mycoplasma hominis strain MH-1.</title>
        <authorList>
            <person name="Ruan Z."/>
            <person name="Zhang J."/>
            <person name="Xie X."/>
        </authorList>
    </citation>
    <scope>NUCLEOTIDE SEQUENCE</scope>
    <source>
        <strain evidence="3">MH-1</strain>
    </source>
</reference>
<feature type="compositionally biased region" description="Polar residues" evidence="1">
    <location>
        <begin position="71"/>
        <end position="88"/>
    </location>
</feature>
<gene>
    <name evidence="3" type="ORF">GLX26_01640</name>
</gene>
<dbReference type="PROSITE" id="PS51257">
    <property type="entry name" value="PROKAR_LIPOPROTEIN"/>
    <property type="match status" value="1"/>
</dbReference>
<sequence>MKKNILLSFIFPAVSLLPLLSISCKETTTINNTLDTSDNTIDIDNSGTTDTNNKNTDSTNTGTTNTDNKNIGNSSVDTTDTNGKNTDSTNTGTADTNDKKDDNKDTNNENTDDTDPVQPDRLHRMFQRKLLSASQISEITTQFSFELSKEGKKFVANNGAKALIEIVNKAIDETKKYDTIEMLKSQERIAYTYFMEANDIKKYFDIKIPENLMPWGHKLLIEFLKKGEEKNMPCIYIQILCPDMIKNNLMGKESEGYIYLDLSDVD</sequence>
<name>A0A6A8PZ59_METHO</name>
<organism evidence="3">
    <name type="scientific">Metamycoplasma hominis</name>
    <name type="common">Mycoplasma hominis</name>
    <dbReference type="NCBI Taxonomy" id="2098"/>
    <lineage>
        <taxon>Bacteria</taxon>
        <taxon>Bacillati</taxon>
        <taxon>Mycoplasmatota</taxon>
        <taxon>Mycoplasmoidales</taxon>
        <taxon>Metamycoplasmataceae</taxon>
        <taxon>Metamycoplasma</taxon>
    </lineage>
</organism>
<dbReference type="AlphaFoldDB" id="A0A6A8PZ59"/>
<comment type="caution">
    <text evidence="3">The sequence shown here is derived from an EMBL/GenBank/DDBJ whole genome shotgun (WGS) entry which is preliminary data.</text>
</comment>
<keyword evidence="2" id="KW-0732">Signal</keyword>
<dbReference type="RefSeq" id="WP_160331734.1">
    <property type="nucleotide sequence ID" value="NZ_JADMIX010000005.1"/>
</dbReference>
<feature type="region of interest" description="Disordered" evidence="1">
    <location>
        <begin position="31"/>
        <end position="120"/>
    </location>
</feature>
<feature type="compositionally biased region" description="Polar residues" evidence="1">
    <location>
        <begin position="31"/>
        <end position="43"/>
    </location>
</feature>
<feature type="signal peptide" evidence="2">
    <location>
        <begin position="1"/>
        <end position="23"/>
    </location>
</feature>
<evidence type="ECO:0000256" key="2">
    <source>
        <dbReference type="SAM" id="SignalP"/>
    </source>
</evidence>
<evidence type="ECO:0008006" key="4">
    <source>
        <dbReference type="Google" id="ProtNLM"/>
    </source>
</evidence>
<feature type="compositionally biased region" description="Low complexity" evidence="1">
    <location>
        <begin position="44"/>
        <end position="70"/>
    </location>
</feature>
<proteinExistence type="predicted"/>
<dbReference type="EMBL" id="WMLC01000020">
    <property type="protein sequence ID" value="MTH75814.1"/>
    <property type="molecule type" value="Genomic_DNA"/>
</dbReference>
<protein>
    <recommendedName>
        <fullName evidence="4">Variable surface lipoprotein</fullName>
    </recommendedName>
</protein>
<feature type="chain" id="PRO_5025652881" description="Variable surface lipoprotein" evidence="2">
    <location>
        <begin position="24"/>
        <end position="266"/>
    </location>
</feature>
<evidence type="ECO:0000256" key="1">
    <source>
        <dbReference type="SAM" id="MobiDB-lite"/>
    </source>
</evidence>
<feature type="compositionally biased region" description="Basic and acidic residues" evidence="1">
    <location>
        <begin position="96"/>
        <end position="107"/>
    </location>
</feature>